<evidence type="ECO:0000259" key="11">
    <source>
        <dbReference type="Pfam" id="PF00593"/>
    </source>
</evidence>
<name>A0A075P1F6_9ALTE</name>
<dbReference type="GO" id="GO:0009279">
    <property type="term" value="C:cell outer membrane"/>
    <property type="evidence" value="ECO:0007669"/>
    <property type="project" value="UniProtKB-SubCell"/>
</dbReference>
<evidence type="ECO:0000256" key="3">
    <source>
        <dbReference type="ARBA" id="ARBA00022452"/>
    </source>
</evidence>
<comment type="subcellular location">
    <subcellularLocation>
        <location evidence="1 8">Cell outer membrane</location>
        <topology evidence="1 8">Multi-pass membrane protein</topology>
    </subcellularLocation>
</comment>
<evidence type="ECO:0000256" key="1">
    <source>
        <dbReference type="ARBA" id="ARBA00004571"/>
    </source>
</evidence>
<dbReference type="InterPro" id="IPR037066">
    <property type="entry name" value="Plug_dom_sf"/>
</dbReference>
<dbReference type="CDD" id="cd01347">
    <property type="entry name" value="ligand_gated_channel"/>
    <property type="match status" value="1"/>
</dbReference>
<dbReference type="Pfam" id="PF00593">
    <property type="entry name" value="TonB_dep_Rec_b-barrel"/>
    <property type="match status" value="1"/>
</dbReference>
<evidence type="ECO:0000256" key="10">
    <source>
        <dbReference type="SAM" id="SignalP"/>
    </source>
</evidence>
<dbReference type="EMBL" id="CP008849">
    <property type="protein sequence ID" value="AIF98745.1"/>
    <property type="molecule type" value="Genomic_DNA"/>
</dbReference>
<evidence type="ECO:0000256" key="8">
    <source>
        <dbReference type="PROSITE-ProRule" id="PRU01360"/>
    </source>
</evidence>
<sequence>MNLKTRKTAVAALVSAALLCSPLSALAQESQDSEKKEAKDVELILVTGSFVRRSENFESPSPLAVVDSVAIDAIGAKNIADITQTLTINTGAENNPDAFTQNATAGTSNINLRGLGVASTLILLNNKRQVVNAQPTNEGLNFVDTSSLVPMIAIDRMEVVKDGASALYGSDAVAGVVNFITKRNYDGVMVSADYQDGAHGNNKEYILQGLWGASGDNGNVMAAISYTNRSPLFLSDRRLSRPEDDTSSLGNPASYFLNIPGMGALPIIDPYGCEEYGGSPNLLAPSGTIPGLDIGFCGFDFGKFYSYVADESRVNTYVSANYEFENDITWTAEFGMARNRAQRGGAPSFPILTSPIVPDYHPQNPFGQPVAFFGRAEGNGFEGDPANTESDTFRFSTNLQGVTDSGFWEISYTRAVNDFVFSVPDVLNTEFQLALYGLGGSNCDPVAGTPGEGNCEFYNPFATSYTSSPNSDYVVDSFTGKQVIDSKADLEVIEAFTSFDVFEVGGGYAALALGVQYRENQLSQDYDELSNQDSFTFVIGNPDIDGSQDVWAAFGELALPLTDDLDVQVALRYEDYGGNIGSTVDPKLAVSYRANDTLSFRGSISTSFRAPTVFLAQGGATSLQQILDPVQGAVAFVAVRTSGNEELKPEESTAYNLGVSFEPFRDLSLELDYWNFAFEDLIIQENAQAVLNADPTDPDRIVRAGDPLTGPLLQINNTYVNASELETSGLDFVASYKLETEAGSFTPSLNATYITKYDLKDPQAGNIDGAGRRNFNNIGVSSPELRMNLGLAWQHDIHAANLFVRYISSYDDDQNCSDGTANLTGCADGFYEIDSHVTVDAQYNIDLGALFETSQSYVLSLGGINLFDEDPPQLFTNSGFDSKVHDPRGRQIYARLAIEF</sequence>
<dbReference type="SUPFAM" id="SSF56935">
    <property type="entry name" value="Porins"/>
    <property type="match status" value="1"/>
</dbReference>
<dbReference type="eggNOG" id="COG4771">
    <property type="taxonomic scope" value="Bacteria"/>
</dbReference>
<proteinExistence type="inferred from homology"/>
<keyword evidence="10" id="KW-0732">Signal</keyword>
<evidence type="ECO:0000256" key="4">
    <source>
        <dbReference type="ARBA" id="ARBA00022692"/>
    </source>
</evidence>
<feature type="domain" description="TonB-dependent receptor-like beta-barrel" evidence="11">
    <location>
        <begin position="362"/>
        <end position="866"/>
    </location>
</feature>
<evidence type="ECO:0000313" key="13">
    <source>
        <dbReference type="EMBL" id="AIF98745.1"/>
    </source>
</evidence>
<evidence type="ECO:0000256" key="7">
    <source>
        <dbReference type="ARBA" id="ARBA00023237"/>
    </source>
</evidence>
<dbReference type="PANTHER" id="PTHR47234:SF2">
    <property type="entry name" value="TONB-DEPENDENT RECEPTOR"/>
    <property type="match status" value="1"/>
</dbReference>
<keyword evidence="5 9" id="KW-0798">TonB box</keyword>
<keyword evidence="4 8" id="KW-0812">Transmembrane</keyword>
<dbReference type="InterPro" id="IPR039426">
    <property type="entry name" value="TonB-dep_rcpt-like"/>
</dbReference>
<keyword evidence="13" id="KW-0675">Receptor</keyword>
<keyword evidence="6 8" id="KW-0472">Membrane</keyword>
<evidence type="ECO:0000256" key="6">
    <source>
        <dbReference type="ARBA" id="ARBA00023136"/>
    </source>
</evidence>
<dbReference type="PANTHER" id="PTHR47234">
    <property type="match status" value="1"/>
</dbReference>
<dbReference type="AlphaFoldDB" id="A0A075P1F6"/>
<dbReference type="Gene3D" id="2.170.130.10">
    <property type="entry name" value="TonB-dependent receptor, plug domain"/>
    <property type="match status" value="1"/>
</dbReference>
<reference evidence="13 14" key="1">
    <citation type="submission" date="2014-06" db="EMBL/GenBank/DDBJ databases">
        <title>Genomes of Alteromonas australica, a world apart.</title>
        <authorList>
            <person name="Gonzaga A."/>
            <person name="Lopez-Perez M."/>
            <person name="Rodriguez-Valera F."/>
        </authorList>
    </citation>
    <scope>NUCLEOTIDE SEQUENCE [LARGE SCALE GENOMIC DNA]</scope>
    <source>
        <strain evidence="13 14">H 17</strain>
    </source>
</reference>
<keyword evidence="7 8" id="KW-0998">Cell outer membrane</keyword>
<dbReference type="RefSeq" id="WP_044056904.1">
    <property type="nucleotide sequence ID" value="NZ_CBCSKJ010000003.1"/>
</dbReference>
<dbReference type="InterPro" id="IPR012910">
    <property type="entry name" value="Plug_dom"/>
</dbReference>
<keyword evidence="3 8" id="KW-1134">Transmembrane beta strand</keyword>
<feature type="domain" description="TonB-dependent receptor plug" evidence="12">
    <location>
        <begin position="57"/>
        <end position="176"/>
    </location>
</feature>
<evidence type="ECO:0000256" key="9">
    <source>
        <dbReference type="RuleBase" id="RU003357"/>
    </source>
</evidence>
<dbReference type="Pfam" id="PF07715">
    <property type="entry name" value="Plug"/>
    <property type="match status" value="1"/>
</dbReference>
<keyword evidence="14" id="KW-1185">Reference proteome</keyword>
<dbReference type="KEGG" id="aal:EP13_08645"/>
<keyword evidence="2 8" id="KW-0813">Transport</keyword>
<protein>
    <submittedName>
        <fullName evidence="13">TonB-dependent receptor</fullName>
    </submittedName>
</protein>
<accession>A0A075P1F6</accession>
<organism evidence="13 14">
    <name type="scientific">Alteromonas australica</name>
    <dbReference type="NCBI Taxonomy" id="589873"/>
    <lineage>
        <taxon>Bacteria</taxon>
        <taxon>Pseudomonadati</taxon>
        <taxon>Pseudomonadota</taxon>
        <taxon>Gammaproteobacteria</taxon>
        <taxon>Alteromonadales</taxon>
        <taxon>Alteromonadaceae</taxon>
        <taxon>Alteromonas/Salinimonas group</taxon>
        <taxon>Alteromonas</taxon>
    </lineage>
</organism>
<dbReference type="Proteomes" id="UP000056090">
    <property type="component" value="Chromosome"/>
</dbReference>
<dbReference type="InterPro" id="IPR000531">
    <property type="entry name" value="Beta-barrel_TonB"/>
</dbReference>
<evidence type="ECO:0000256" key="5">
    <source>
        <dbReference type="ARBA" id="ARBA00023077"/>
    </source>
</evidence>
<gene>
    <name evidence="13" type="ORF">EP13_08645</name>
</gene>
<evidence type="ECO:0000259" key="12">
    <source>
        <dbReference type="Pfam" id="PF07715"/>
    </source>
</evidence>
<dbReference type="Gene3D" id="2.40.170.20">
    <property type="entry name" value="TonB-dependent receptor, beta-barrel domain"/>
    <property type="match status" value="1"/>
</dbReference>
<dbReference type="PROSITE" id="PS52016">
    <property type="entry name" value="TONB_DEPENDENT_REC_3"/>
    <property type="match status" value="1"/>
</dbReference>
<feature type="signal peptide" evidence="10">
    <location>
        <begin position="1"/>
        <end position="27"/>
    </location>
</feature>
<dbReference type="GeneID" id="78254981"/>
<evidence type="ECO:0000313" key="14">
    <source>
        <dbReference type="Proteomes" id="UP000056090"/>
    </source>
</evidence>
<evidence type="ECO:0000256" key="2">
    <source>
        <dbReference type="ARBA" id="ARBA00022448"/>
    </source>
</evidence>
<feature type="chain" id="PRO_5001708784" evidence="10">
    <location>
        <begin position="28"/>
        <end position="900"/>
    </location>
</feature>
<dbReference type="InterPro" id="IPR036942">
    <property type="entry name" value="Beta-barrel_TonB_sf"/>
</dbReference>
<comment type="similarity">
    <text evidence="8 9">Belongs to the TonB-dependent receptor family.</text>
</comment>